<dbReference type="SUPFAM" id="SSF53955">
    <property type="entry name" value="Lysozyme-like"/>
    <property type="match status" value="1"/>
</dbReference>
<comment type="catalytic activity">
    <reaction evidence="11">
        <text>[GlcNAc-(1-&gt;4)-Mur2Ac(oyl-L-Ala-gamma-D-Glu-L-Lys-D-Ala-D-Ala)](n)-di-trans,octa-cis-undecaprenyl diphosphate + beta-D-GlcNAc-(1-&gt;4)-Mur2Ac(oyl-L-Ala-gamma-D-Glu-L-Lys-D-Ala-D-Ala)-di-trans,octa-cis-undecaprenyl diphosphate = [GlcNAc-(1-&gt;4)-Mur2Ac(oyl-L-Ala-gamma-D-Glu-L-Lys-D-Ala-D-Ala)](n+1)-di-trans,octa-cis-undecaprenyl diphosphate + di-trans,octa-cis-undecaprenyl diphosphate + H(+)</text>
        <dbReference type="Rhea" id="RHEA:23708"/>
        <dbReference type="Rhea" id="RHEA-COMP:9602"/>
        <dbReference type="Rhea" id="RHEA-COMP:9603"/>
        <dbReference type="ChEBI" id="CHEBI:15378"/>
        <dbReference type="ChEBI" id="CHEBI:58405"/>
        <dbReference type="ChEBI" id="CHEBI:60033"/>
        <dbReference type="ChEBI" id="CHEBI:78435"/>
        <dbReference type="EC" id="2.4.99.28"/>
    </reaction>
</comment>
<sequence>MWKLLKKLLWIIFWANVLGILLGRFFNPPVTITQIEGFLEYGKLDRDYISSEEMGTHIKKAVIAAEDQKFYSHNGFDYQAIEKALENNEKGKKLRGGSTISQQTAKNVFLWQERSYLRKVLEAFYTFVIEYAWGKNIILERYLNSIEMGQGVFGIEAASHYYYGKKASNLTRAQAAMIAAVLPSPKKYDPKNPSSYLRKRQQWILRQMKYVQLK</sequence>
<dbReference type="InterPro" id="IPR011812">
    <property type="entry name" value="Pep_trsgly"/>
</dbReference>
<evidence type="ECO:0000256" key="7">
    <source>
        <dbReference type="ARBA" id="ARBA00022984"/>
    </source>
</evidence>
<dbReference type="NCBIfam" id="TIGR02070">
    <property type="entry name" value="mono_pep_trsgly"/>
    <property type="match status" value="1"/>
</dbReference>
<feature type="transmembrane region" description="Helical" evidence="11">
    <location>
        <begin position="7"/>
        <end position="26"/>
    </location>
</feature>
<dbReference type="GO" id="GO:0005886">
    <property type="term" value="C:plasma membrane"/>
    <property type="evidence" value="ECO:0007669"/>
    <property type="project" value="UniProtKB-SubCell"/>
</dbReference>
<keyword evidence="9 11" id="KW-0472">Membrane</keyword>
<evidence type="ECO:0000256" key="1">
    <source>
        <dbReference type="ARBA" id="ARBA00022475"/>
    </source>
</evidence>
<dbReference type="PANTHER" id="PTHR30400">
    <property type="entry name" value="MONOFUNCTIONAL BIOSYNTHETIC PEPTIDOGLYCAN TRANSGLYCOSYLASE"/>
    <property type="match status" value="1"/>
</dbReference>
<keyword evidence="2" id="KW-0997">Cell inner membrane</keyword>
<dbReference type="EMBL" id="JADKYY010000002">
    <property type="protein sequence ID" value="MBF5026691.1"/>
    <property type="molecule type" value="Genomic_DNA"/>
</dbReference>
<keyword evidence="8 11" id="KW-1133">Transmembrane helix</keyword>
<comment type="function">
    <text evidence="11">Peptidoglycan polymerase that catalyzes glycan chain elongation from lipid-linked precursors.</text>
</comment>
<dbReference type="GO" id="GO:0071555">
    <property type="term" value="P:cell wall organization"/>
    <property type="evidence" value="ECO:0007669"/>
    <property type="project" value="UniProtKB-KW"/>
</dbReference>
<evidence type="ECO:0000313" key="14">
    <source>
        <dbReference type="Proteomes" id="UP000694480"/>
    </source>
</evidence>
<protein>
    <recommendedName>
        <fullName evidence="11">Biosynthetic peptidoglycan transglycosylase</fullName>
        <ecNumber evidence="11">2.4.99.28</ecNumber>
    </recommendedName>
    <alternativeName>
        <fullName evidence="11">Glycan polymerase</fullName>
    </alternativeName>
    <alternativeName>
        <fullName evidence="11">Peptidoglycan glycosyltransferase MtgA</fullName>
        <shortName evidence="11">PGT</shortName>
    </alternativeName>
</protein>
<comment type="subcellular location">
    <subcellularLocation>
        <location evidence="11">Cell membrane</location>
        <topology evidence="11">Single-pass membrane protein</topology>
    </subcellularLocation>
</comment>
<dbReference type="PANTHER" id="PTHR30400:SF0">
    <property type="entry name" value="BIOSYNTHETIC PEPTIDOGLYCAN TRANSGLYCOSYLASE"/>
    <property type="match status" value="1"/>
</dbReference>
<dbReference type="Proteomes" id="UP000694480">
    <property type="component" value="Unassembled WGS sequence"/>
</dbReference>
<dbReference type="Gene3D" id="1.10.3810.10">
    <property type="entry name" value="Biosynthetic peptidoglycan transglycosylase-like"/>
    <property type="match status" value="1"/>
</dbReference>
<dbReference type="GO" id="GO:0016763">
    <property type="term" value="F:pentosyltransferase activity"/>
    <property type="evidence" value="ECO:0007669"/>
    <property type="project" value="InterPro"/>
</dbReference>
<dbReference type="AlphaFoldDB" id="A0A931E6L4"/>
<keyword evidence="10 11" id="KW-0961">Cell wall biogenesis/degradation</keyword>
<dbReference type="InterPro" id="IPR036950">
    <property type="entry name" value="PBP_transglycosylase"/>
</dbReference>
<organism evidence="13 14">
    <name type="scientific">Planobacterium oryzisoli</name>
    <dbReference type="NCBI Taxonomy" id="2771435"/>
    <lineage>
        <taxon>Bacteria</taxon>
        <taxon>Pseudomonadati</taxon>
        <taxon>Bacteroidota</taxon>
        <taxon>Flavobacteriia</taxon>
        <taxon>Flavobacteriales</taxon>
        <taxon>Weeksellaceae</taxon>
        <taxon>Chryseobacterium group</taxon>
        <taxon>Chryseobacterium</taxon>
    </lineage>
</organism>
<evidence type="ECO:0000256" key="11">
    <source>
        <dbReference type="HAMAP-Rule" id="MF_00766"/>
    </source>
</evidence>
<dbReference type="GO" id="GO:0009252">
    <property type="term" value="P:peptidoglycan biosynthetic process"/>
    <property type="evidence" value="ECO:0007669"/>
    <property type="project" value="UniProtKB-UniRule"/>
</dbReference>
<gene>
    <name evidence="11 13" type="primary">mtgA</name>
    <name evidence="13" type="ORF">IC612_02630</name>
</gene>
<keyword evidence="1 11" id="KW-1003">Cell membrane</keyword>
<accession>A0A931E6L4</accession>
<comment type="similarity">
    <text evidence="11">Belongs to the glycosyltransferase 51 family.</text>
</comment>
<name>A0A931E6L4_9FLAO</name>
<dbReference type="EC" id="2.4.99.28" evidence="11"/>
<keyword evidence="4 11" id="KW-0808">Transferase</keyword>
<keyword evidence="3 11" id="KW-0328">Glycosyltransferase</keyword>
<dbReference type="HAMAP" id="MF_00766">
    <property type="entry name" value="PGT_MtgA"/>
    <property type="match status" value="1"/>
</dbReference>
<evidence type="ECO:0000256" key="5">
    <source>
        <dbReference type="ARBA" id="ARBA00022692"/>
    </source>
</evidence>
<evidence type="ECO:0000256" key="3">
    <source>
        <dbReference type="ARBA" id="ARBA00022676"/>
    </source>
</evidence>
<dbReference type="InterPro" id="IPR023346">
    <property type="entry name" value="Lysozyme-like_dom_sf"/>
</dbReference>
<evidence type="ECO:0000256" key="2">
    <source>
        <dbReference type="ARBA" id="ARBA00022519"/>
    </source>
</evidence>
<comment type="pathway">
    <text evidence="11">Cell wall biogenesis; peptidoglycan biosynthesis.</text>
</comment>
<evidence type="ECO:0000256" key="4">
    <source>
        <dbReference type="ARBA" id="ARBA00022679"/>
    </source>
</evidence>
<dbReference type="GO" id="GO:0009274">
    <property type="term" value="C:peptidoglycan-based cell wall"/>
    <property type="evidence" value="ECO:0007669"/>
    <property type="project" value="InterPro"/>
</dbReference>
<evidence type="ECO:0000256" key="9">
    <source>
        <dbReference type="ARBA" id="ARBA00023136"/>
    </source>
</evidence>
<dbReference type="GO" id="GO:0008360">
    <property type="term" value="P:regulation of cell shape"/>
    <property type="evidence" value="ECO:0007669"/>
    <property type="project" value="UniProtKB-KW"/>
</dbReference>
<keyword evidence="5 11" id="KW-0812">Transmembrane</keyword>
<evidence type="ECO:0000259" key="12">
    <source>
        <dbReference type="Pfam" id="PF00912"/>
    </source>
</evidence>
<dbReference type="InterPro" id="IPR001264">
    <property type="entry name" value="Glyco_trans_51"/>
</dbReference>
<dbReference type="Pfam" id="PF00912">
    <property type="entry name" value="Transgly"/>
    <property type="match status" value="1"/>
</dbReference>
<feature type="domain" description="Glycosyl transferase family 51" evidence="12">
    <location>
        <begin position="43"/>
        <end position="209"/>
    </location>
</feature>
<keyword evidence="6 11" id="KW-0133">Cell shape</keyword>
<evidence type="ECO:0000256" key="8">
    <source>
        <dbReference type="ARBA" id="ARBA00022989"/>
    </source>
</evidence>
<comment type="caution">
    <text evidence="13">The sequence shown here is derived from an EMBL/GenBank/DDBJ whole genome shotgun (WGS) entry which is preliminary data.</text>
</comment>
<keyword evidence="14" id="KW-1185">Reference proteome</keyword>
<dbReference type="GO" id="GO:0008955">
    <property type="term" value="F:peptidoglycan glycosyltransferase activity"/>
    <property type="evidence" value="ECO:0007669"/>
    <property type="project" value="UniProtKB-UniRule"/>
</dbReference>
<evidence type="ECO:0000256" key="10">
    <source>
        <dbReference type="ARBA" id="ARBA00023316"/>
    </source>
</evidence>
<keyword evidence="7 11" id="KW-0573">Peptidoglycan synthesis</keyword>
<dbReference type="RefSeq" id="WP_194738618.1">
    <property type="nucleotide sequence ID" value="NZ_JADKYY010000002.1"/>
</dbReference>
<reference evidence="13" key="1">
    <citation type="submission" date="2020-11" db="EMBL/GenBank/DDBJ databases">
        <title>Genome seq and assembly of Planobacterium sp.</title>
        <authorList>
            <person name="Chhetri G."/>
        </authorList>
    </citation>
    <scope>NUCLEOTIDE SEQUENCE</scope>
    <source>
        <strain evidence="13">GCR5</strain>
    </source>
</reference>
<evidence type="ECO:0000256" key="6">
    <source>
        <dbReference type="ARBA" id="ARBA00022960"/>
    </source>
</evidence>
<proteinExistence type="inferred from homology"/>
<evidence type="ECO:0000313" key="13">
    <source>
        <dbReference type="EMBL" id="MBF5026691.1"/>
    </source>
</evidence>